<keyword evidence="3" id="KW-0804">Transcription</keyword>
<proteinExistence type="predicted"/>
<sequence>MVRYAKSQVTYDALLLAAAEEFAECGLAGARVMRVLRRAGLSQGAMYHHFTSKDDLARALATSRAEAWHQSAEVMSAHSRGLIAIDRLCVGFSEQIASDVRDRAAVRVAHELESGSWRDPHEEWRSAIVRALQQSIADGEVSESVDTHRFADGLVARACALALASGTELAGAGHVWTEAISSLRAS</sequence>
<dbReference type="InterPro" id="IPR009057">
    <property type="entry name" value="Homeodomain-like_sf"/>
</dbReference>
<dbReference type="OrthoDB" id="4726108at2"/>
<dbReference type="PANTHER" id="PTHR30055:SF234">
    <property type="entry name" value="HTH-TYPE TRANSCRIPTIONAL REGULATOR BETI"/>
    <property type="match status" value="1"/>
</dbReference>
<dbReference type="AlphaFoldDB" id="A0A506Y7E6"/>
<name>A0A506Y7E6_9MICO</name>
<protein>
    <submittedName>
        <fullName evidence="6">TetR/AcrR family transcriptional regulator</fullName>
    </submittedName>
</protein>
<feature type="domain" description="HTH tetR-type" evidence="5">
    <location>
        <begin position="8"/>
        <end position="68"/>
    </location>
</feature>
<evidence type="ECO:0000259" key="5">
    <source>
        <dbReference type="PROSITE" id="PS50977"/>
    </source>
</evidence>
<evidence type="ECO:0000256" key="3">
    <source>
        <dbReference type="ARBA" id="ARBA00023163"/>
    </source>
</evidence>
<dbReference type="PANTHER" id="PTHR30055">
    <property type="entry name" value="HTH-TYPE TRANSCRIPTIONAL REGULATOR RUTR"/>
    <property type="match status" value="1"/>
</dbReference>
<dbReference type="InterPro" id="IPR001647">
    <property type="entry name" value="HTH_TetR"/>
</dbReference>
<dbReference type="SUPFAM" id="SSF46689">
    <property type="entry name" value="Homeodomain-like"/>
    <property type="match status" value="1"/>
</dbReference>
<dbReference type="PROSITE" id="PS50977">
    <property type="entry name" value="HTH_TETR_2"/>
    <property type="match status" value="1"/>
</dbReference>
<accession>A0A506Y7E6</accession>
<feature type="DNA-binding region" description="H-T-H motif" evidence="4">
    <location>
        <begin position="31"/>
        <end position="50"/>
    </location>
</feature>
<dbReference type="PRINTS" id="PR00455">
    <property type="entry name" value="HTHTETR"/>
</dbReference>
<keyword evidence="2 4" id="KW-0238">DNA-binding</keyword>
<keyword evidence="7" id="KW-1185">Reference proteome</keyword>
<reference evidence="6 7" key="1">
    <citation type="submission" date="2019-06" db="EMBL/GenBank/DDBJ databases">
        <authorList>
            <person name="Li F."/>
        </authorList>
    </citation>
    <scope>NUCLEOTIDE SEQUENCE [LARGE SCALE GENOMIC DNA]</scope>
    <source>
        <strain evidence="6 7">10F1D-1</strain>
    </source>
</reference>
<dbReference type="EMBL" id="VHQG01000001">
    <property type="protein sequence ID" value="TPW77783.1"/>
    <property type="molecule type" value="Genomic_DNA"/>
</dbReference>
<dbReference type="InterPro" id="IPR036271">
    <property type="entry name" value="Tet_transcr_reg_TetR-rel_C_sf"/>
</dbReference>
<evidence type="ECO:0000313" key="7">
    <source>
        <dbReference type="Proteomes" id="UP000316252"/>
    </source>
</evidence>
<evidence type="ECO:0000313" key="6">
    <source>
        <dbReference type="EMBL" id="TPW77783.1"/>
    </source>
</evidence>
<dbReference type="Proteomes" id="UP000316252">
    <property type="component" value="Unassembled WGS sequence"/>
</dbReference>
<keyword evidence="1" id="KW-0805">Transcription regulation</keyword>
<dbReference type="SUPFAM" id="SSF48498">
    <property type="entry name" value="Tetracyclin repressor-like, C-terminal domain"/>
    <property type="match status" value="1"/>
</dbReference>
<dbReference type="InterPro" id="IPR050109">
    <property type="entry name" value="HTH-type_TetR-like_transc_reg"/>
</dbReference>
<gene>
    <name evidence="6" type="ORF">FJ657_03805</name>
</gene>
<dbReference type="GO" id="GO:0003700">
    <property type="term" value="F:DNA-binding transcription factor activity"/>
    <property type="evidence" value="ECO:0007669"/>
    <property type="project" value="TreeGrafter"/>
</dbReference>
<evidence type="ECO:0000256" key="1">
    <source>
        <dbReference type="ARBA" id="ARBA00023015"/>
    </source>
</evidence>
<dbReference type="GO" id="GO:0000976">
    <property type="term" value="F:transcription cis-regulatory region binding"/>
    <property type="evidence" value="ECO:0007669"/>
    <property type="project" value="TreeGrafter"/>
</dbReference>
<evidence type="ECO:0000256" key="2">
    <source>
        <dbReference type="ARBA" id="ARBA00023125"/>
    </source>
</evidence>
<dbReference type="Pfam" id="PF00440">
    <property type="entry name" value="TetR_N"/>
    <property type="match status" value="1"/>
</dbReference>
<evidence type="ECO:0000256" key="4">
    <source>
        <dbReference type="PROSITE-ProRule" id="PRU00335"/>
    </source>
</evidence>
<comment type="caution">
    <text evidence="6">The sequence shown here is derived from an EMBL/GenBank/DDBJ whole genome shotgun (WGS) entry which is preliminary data.</text>
</comment>
<organism evidence="6 7">
    <name type="scientific">Schumannella soli</name>
    <dbReference type="NCBI Taxonomy" id="2590779"/>
    <lineage>
        <taxon>Bacteria</taxon>
        <taxon>Bacillati</taxon>
        <taxon>Actinomycetota</taxon>
        <taxon>Actinomycetes</taxon>
        <taxon>Micrococcales</taxon>
        <taxon>Microbacteriaceae</taxon>
        <taxon>Schumannella</taxon>
    </lineage>
</organism>
<dbReference type="Gene3D" id="1.10.357.10">
    <property type="entry name" value="Tetracycline Repressor, domain 2"/>
    <property type="match status" value="1"/>
</dbReference>